<dbReference type="InterPro" id="IPR010105">
    <property type="entry name" value="TonB_sidphr_rcpt"/>
</dbReference>
<evidence type="ECO:0000256" key="5">
    <source>
        <dbReference type="ARBA" id="ARBA00022692"/>
    </source>
</evidence>
<evidence type="ECO:0000256" key="9">
    <source>
        <dbReference type="ARBA" id="ARBA00023237"/>
    </source>
</evidence>
<keyword evidence="6 11" id="KW-0798">TonB box</keyword>
<protein>
    <submittedName>
        <fullName evidence="15">TonB-dependent siderophore receptor</fullName>
    </submittedName>
</protein>
<dbReference type="InterPro" id="IPR037066">
    <property type="entry name" value="Plug_dom_sf"/>
</dbReference>
<dbReference type="RefSeq" id="WP_343844533.1">
    <property type="nucleotide sequence ID" value="NZ_BAAAEI010000010.1"/>
</dbReference>
<keyword evidence="9 10" id="KW-0998">Cell outer membrane</keyword>
<comment type="caution">
    <text evidence="15">The sequence shown here is derived from an EMBL/GenBank/DDBJ whole genome shotgun (WGS) entry which is preliminary data.</text>
</comment>
<accession>A0ABP3GWB8</accession>
<evidence type="ECO:0000256" key="1">
    <source>
        <dbReference type="ARBA" id="ARBA00004571"/>
    </source>
</evidence>
<reference evidence="16" key="1">
    <citation type="journal article" date="2019" name="Int. J. Syst. Evol. Microbiol.">
        <title>The Global Catalogue of Microorganisms (GCM) 10K type strain sequencing project: providing services to taxonomists for standard genome sequencing and annotation.</title>
        <authorList>
            <consortium name="The Broad Institute Genomics Platform"/>
            <consortium name="The Broad Institute Genome Sequencing Center for Infectious Disease"/>
            <person name="Wu L."/>
            <person name="Ma J."/>
        </authorList>
    </citation>
    <scope>NUCLEOTIDE SEQUENCE [LARGE SCALE GENOMIC DNA]</scope>
    <source>
        <strain evidence="16">JCM 13378</strain>
    </source>
</reference>
<dbReference type="EMBL" id="BAAAEI010000010">
    <property type="protein sequence ID" value="GAA0355187.1"/>
    <property type="molecule type" value="Genomic_DNA"/>
</dbReference>
<keyword evidence="3 10" id="KW-0813">Transport</keyword>
<dbReference type="Pfam" id="PF07715">
    <property type="entry name" value="Plug"/>
    <property type="match status" value="1"/>
</dbReference>
<keyword evidence="7 10" id="KW-0472">Membrane</keyword>
<evidence type="ECO:0000256" key="12">
    <source>
        <dbReference type="SAM" id="MobiDB-lite"/>
    </source>
</evidence>
<dbReference type="Gene3D" id="2.170.130.10">
    <property type="entry name" value="TonB-dependent receptor, plug domain"/>
    <property type="match status" value="1"/>
</dbReference>
<dbReference type="Pfam" id="PF00593">
    <property type="entry name" value="TonB_dep_Rec_b-barrel"/>
    <property type="match status" value="1"/>
</dbReference>
<feature type="domain" description="TonB-dependent receptor-like beta-barrel" evidence="13">
    <location>
        <begin position="258"/>
        <end position="702"/>
    </location>
</feature>
<dbReference type="PANTHER" id="PTHR32552:SF74">
    <property type="entry name" value="HYDROXAMATE SIDEROPHORE RECEPTOR FHUE"/>
    <property type="match status" value="1"/>
</dbReference>
<evidence type="ECO:0000256" key="2">
    <source>
        <dbReference type="ARBA" id="ARBA00009810"/>
    </source>
</evidence>
<evidence type="ECO:0000313" key="15">
    <source>
        <dbReference type="EMBL" id="GAA0355187.1"/>
    </source>
</evidence>
<feature type="region of interest" description="Disordered" evidence="12">
    <location>
        <begin position="562"/>
        <end position="584"/>
    </location>
</feature>
<evidence type="ECO:0000256" key="6">
    <source>
        <dbReference type="ARBA" id="ARBA00023077"/>
    </source>
</evidence>
<evidence type="ECO:0000256" key="10">
    <source>
        <dbReference type="PROSITE-ProRule" id="PRU01360"/>
    </source>
</evidence>
<proteinExistence type="inferred from homology"/>
<dbReference type="InterPro" id="IPR000531">
    <property type="entry name" value="Beta-barrel_TonB"/>
</dbReference>
<keyword evidence="4 10" id="KW-1134">Transmembrane beta strand</keyword>
<dbReference type="CDD" id="cd01347">
    <property type="entry name" value="ligand_gated_channel"/>
    <property type="match status" value="1"/>
</dbReference>
<dbReference type="PROSITE" id="PS52016">
    <property type="entry name" value="TONB_DEPENDENT_REC_3"/>
    <property type="match status" value="1"/>
</dbReference>
<keyword evidence="16" id="KW-1185">Reference proteome</keyword>
<organism evidence="15 16">
    <name type="scientific">Bowmanella denitrificans</name>
    <dbReference type="NCBI Taxonomy" id="366582"/>
    <lineage>
        <taxon>Bacteria</taxon>
        <taxon>Pseudomonadati</taxon>
        <taxon>Pseudomonadota</taxon>
        <taxon>Gammaproteobacteria</taxon>
        <taxon>Alteromonadales</taxon>
        <taxon>Alteromonadaceae</taxon>
        <taxon>Bowmanella</taxon>
    </lineage>
</organism>
<sequence length="730" mass="80432">MKCTDSLVTFDTKLPMALPKTSLALFMGLVLSGQTIAQQEIEQNVPGSALERMEKISVVGKQLDQGTPTRLPLTVREIPQSISEVSRALMDAANMLDINDVMMNIPGVNVTLYDSQRPLYFARGFQITDFQVDGIPTYSGSTNQEYDTALYERIEVIRGANGLFSGVGSPSATVNLLRKRPGNAFSASVSATAGSWDMRRGVADVSSPFDSEGQIRGRLVLAHQNSDSFRDRYSEDKTAYLAIIEGDLGDNTTAAIGYQRQDNNPKGTIWGTIPIHAADGSEANMPVSTSFAPNWTHWQRESSTLFADLQHSFNTDWQAKVSVQKTDGEVSSLRVYASGFPDKNTGQGMLLRAGIGAGDDSRTSVDLYLTGSYQAFGLEHDLILGATWSELESTTLGFTSLSGWTYQVPDAWHYDGQAPMPEYSRTGAYRIATTKQQGLYIANRFRLADDLSLIGGARLSSWRTGTDNFDTEGSYAATTGEYKVSKEVTPYVGLVYDLNEDHALYASYTDIFTPQNYKDKNNNLLAPVLGSNVELGIKSELLDGQLSATVAIFKTRQDNYAVRDESQPDNSLPDGSSAYRGVNGTESRGLEMSVSGHINQDWLVNAGYTYVDTKRHNNDKIWTNLPEHSAQLSTHYDLGDWVNGLTLGGGFNWQGETIGYGVAHPQQADGVTYKQSPYVLANLYVNWQFTDKLSSTFSVTNLFDKVYWANIDYANYGKPRQVSLSLTWQY</sequence>
<evidence type="ECO:0000256" key="7">
    <source>
        <dbReference type="ARBA" id="ARBA00023136"/>
    </source>
</evidence>
<dbReference type="InterPro" id="IPR036942">
    <property type="entry name" value="Beta-barrel_TonB_sf"/>
</dbReference>
<dbReference type="PANTHER" id="PTHR32552">
    <property type="entry name" value="FERRICHROME IRON RECEPTOR-RELATED"/>
    <property type="match status" value="1"/>
</dbReference>
<dbReference type="InterPro" id="IPR012910">
    <property type="entry name" value="Plug_dom"/>
</dbReference>
<keyword evidence="8 15" id="KW-0675">Receptor</keyword>
<feature type="domain" description="TonB-dependent receptor plug" evidence="14">
    <location>
        <begin position="75"/>
        <end position="171"/>
    </location>
</feature>
<evidence type="ECO:0000259" key="13">
    <source>
        <dbReference type="Pfam" id="PF00593"/>
    </source>
</evidence>
<comment type="subcellular location">
    <subcellularLocation>
        <location evidence="1 10">Cell outer membrane</location>
        <topology evidence="1 10">Multi-pass membrane protein</topology>
    </subcellularLocation>
</comment>
<dbReference type="Gene3D" id="2.40.170.20">
    <property type="entry name" value="TonB-dependent receptor, beta-barrel domain"/>
    <property type="match status" value="1"/>
</dbReference>
<name>A0ABP3GWB8_9ALTE</name>
<dbReference type="InterPro" id="IPR039426">
    <property type="entry name" value="TonB-dep_rcpt-like"/>
</dbReference>
<keyword evidence="5 10" id="KW-0812">Transmembrane</keyword>
<evidence type="ECO:0000256" key="8">
    <source>
        <dbReference type="ARBA" id="ARBA00023170"/>
    </source>
</evidence>
<comment type="similarity">
    <text evidence="2 10 11">Belongs to the TonB-dependent receptor family.</text>
</comment>
<evidence type="ECO:0000313" key="16">
    <source>
        <dbReference type="Proteomes" id="UP001501757"/>
    </source>
</evidence>
<dbReference type="Proteomes" id="UP001501757">
    <property type="component" value="Unassembled WGS sequence"/>
</dbReference>
<gene>
    <name evidence="15" type="ORF">GCM10009092_19330</name>
</gene>
<evidence type="ECO:0000259" key="14">
    <source>
        <dbReference type="Pfam" id="PF07715"/>
    </source>
</evidence>
<evidence type="ECO:0000256" key="4">
    <source>
        <dbReference type="ARBA" id="ARBA00022452"/>
    </source>
</evidence>
<dbReference type="SUPFAM" id="SSF56935">
    <property type="entry name" value="Porins"/>
    <property type="match status" value="1"/>
</dbReference>
<dbReference type="NCBIfam" id="TIGR01783">
    <property type="entry name" value="TonB-siderophor"/>
    <property type="match status" value="1"/>
</dbReference>
<evidence type="ECO:0000256" key="11">
    <source>
        <dbReference type="RuleBase" id="RU003357"/>
    </source>
</evidence>
<evidence type="ECO:0000256" key="3">
    <source>
        <dbReference type="ARBA" id="ARBA00022448"/>
    </source>
</evidence>